<sequence>MGTKTHRPAGKTAGTTQNEKAVVRELLERQERTYPAQAGIRLRNTPAPLYQTLVLATLLSAPIRADTAVAAARALFEAGLRDARSMADATWQQRVDALGEGGYRRYDERTATILGKAAELLLERYDGDLRRLREEPDPKQALLDIPGIGPTGADIFLRDVQGIWPEFVPYIDRKALDGARRLGLPDSPDELGGFVPGRDMPRLADALVHAALDKPLAEEVLTAAGANRSPGGGSH</sequence>
<evidence type="ECO:0000313" key="2">
    <source>
        <dbReference type="Proteomes" id="UP000657574"/>
    </source>
</evidence>
<keyword evidence="2" id="KW-1185">Reference proteome</keyword>
<keyword evidence="1" id="KW-0378">Hydrolase</keyword>
<dbReference type="RefSeq" id="WP_189308930.1">
    <property type="nucleotide sequence ID" value="NZ_BMQA01000001.1"/>
</dbReference>
<dbReference type="InterPro" id="IPR011257">
    <property type="entry name" value="DNA_glycosylase"/>
</dbReference>
<dbReference type="GO" id="GO:0006281">
    <property type="term" value="P:DNA repair"/>
    <property type="evidence" value="ECO:0007669"/>
    <property type="project" value="InterPro"/>
</dbReference>
<dbReference type="Gene3D" id="1.10.340.30">
    <property type="entry name" value="Hypothetical protein, domain 2"/>
    <property type="match status" value="1"/>
</dbReference>
<keyword evidence="1" id="KW-0540">Nuclease</keyword>
<comment type="caution">
    <text evidence="1">The sequence shown here is derived from an EMBL/GenBank/DDBJ whole genome shotgun (WGS) entry which is preliminary data.</text>
</comment>
<accession>A0A917K130</accession>
<protein>
    <submittedName>
        <fullName evidence="1">Endonuclease</fullName>
    </submittedName>
</protein>
<name>A0A917K130_9ACTN</name>
<reference evidence="1" key="1">
    <citation type="journal article" date="2014" name="Int. J. Syst. Evol. Microbiol.">
        <title>Complete genome sequence of Corynebacterium casei LMG S-19264T (=DSM 44701T), isolated from a smear-ripened cheese.</title>
        <authorList>
            <consortium name="US DOE Joint Genome Institute (JGI-PGF)"/>
            <person name="Walter F."/>
            <person name="Albersmeier A."/>
            <person name="Kalinowski J."/>
            <person name="Ruckert C."/>
        </authorList>
    </citation>
    <scope>NUCLEOTIDE SEQUENCE</scope>
    <source>
        <strain evidence="1">JCM 3086</strain>
    </source>
</reference>
<gene>
    <name evidence="1" type="ORF">GCM10010121_000980</name>
</gene>
<dbReference type="GO" id="GO:0004519">
    <property type="term" value="F:endonuclease activity"/>
    <property type="evidence" value="ECO:0007669"/>
    <property type="project" value="UniProtKB-KW"/>
</dbReference>
<keyword evidence="1" id="KW-0255">Endonuclease</keyword>
<dbReference type="SUPFAM" id="SSF48150">
    <property type="entry name" value="DNA-glycosylase"/>
    <property type="match status" value="1"/>
</dbReference>
<organism evidence="1 2">
    <name type="scientific">Streptomyces brasiliensis</name>
    <dbReference type="NCBI Taxonomy" id="1954"/>
    <lineage>
        <taxon>Bacteria</taxon>
        <taxon>Bacillati</taxon>
        <taxon>Actinomycetota</taxon>
        <taxon>Actinomycetes</taxon>
        <taxon>Kitasatosporales</taxon>
        <taxon>Streptomycetaceae</taxon>
        <taxon>Streptomyces</taxon>
    </lineage>
</organism>
<proteinExistence type="predicted"/>
<evidence type="ECO:0000313" key="1">
    <source>
        <dbReference type="EMBL" id="GGI94394.1"/>
    </source>
</evidence>
<reference evidence="1" key="2">
    <citation type="submission" date="2020-09" db="EMBL/GenBank/DDBJ databases">
        <authorList>
            <person name="Sun Q."/>
            <person name="Ohkuma M."/>
        </authorList>
    </citation>
    <scope>NUCLEOTIDE SEQUENCE</scope>
    <source>
        <strain evidence="1">JCM 3086</strain>
    </source>
</reference>
<dbReference type="AlphaFoldDB" id="A0A917K130"/>
<dbReference type="Proteomes" id="UP000657574">
    <property type="component" value="Unassembled WGS sequence"/>
</dbReference>
<dbReference type="EMBL" id="BMQA01000001">
    <property type="protein sequence ID" value="GGI94394.1"/>
    <property type="molecule type" value="Genomic_DNA"/>
</dbReference>